<reference evidence="2" key="1">
    <citation type="submission" date="2014-12" db="EMBL/GenBank/DDBJ databases">
        <title>Insight into the proteome of Arion vulgaris.</title>
        <authorList>
            <person name="Aradska J."/>
            <person name="Bulat T."/>
            <person name="Smidak R."/>
            <person name="Sarate P."/>
            <person name="Gangsoo J."/>
            <person name="Sialana F."/>
            <person name="Bilban M."/>
            <person name="Lubec G."/>
        </authorList>
    </citation>
    <scope>NUCLEOTIDE SEQUENCE</scope>
    <source>
        <tissue evidence="2">Skin</tissue>
    </source>
</reference>
<dbReference type="AlphaFoldDB" id="A0A0B6YDN1"/>
<name>A0A0B6YDN1_9EUPU</name>
<organism evidence="2">
    <name type="scientific">Arion vulgaris</name>
    <dbReference type="NCBI Taxonomy" id="1028688"/>
    <lineage>
        <taxon>Eukaryota</taxon>
        <taxon>Metazoa</taxon>
        <taxon>Spiralia</taxon>
        <taxon>Lophotrochozoa</taxon>
        <taxon>Mollusca</taxon>
        <taxon>Gastropoda</taxon>
        <taxon>Heterobranchia</taxon>
        <taxon>Euthyneura</taxon>
        <taxon>Panpulmonata</taxon>
        <taxon>Eupulmonata</taxon>
        <taxon>Stylommatophora</taxon>
        <taxon>Helicina</taxon>
        <taxon>Arionoidea</taxon>
        <taxon>Arionidae</taxon>
        <taxon>Arion</taxon>
    </lineage>
</organism>
<feature type="non-terminal residue" evidence="2">
    <location>
        <position position="1"/>
    </location>
</feature>
<sequence>GKKKSKILLMDSKKTSKDLLTKSGLMHSPSIPPMFTTVKHLVDSPDSQNPTGNCHQKPVSPEASETYLADVPSAYPVPAE</sequence>
<dbReference type="EMBL" id="HACG01006755">
    <property type="protein sequence ID" value="CEK53620.1"/>
    <property type="molecule type" value="Transcribed_RNA"/>
</dbReference>
<feature type="non-terminal residue" evidence="2">
    <location>
        <position position="80"/>
    </location>
</feature>
<gene>
    <name evidence="2" type="primary">ORF20866</name>
</gene>
<protein>
    <submittedName>
        <fullName evidence="2">Uncharacterized protein</fullName>
    </submittedName>
</protein>
<feature type="region of interest" description="Disordered" evidence="1">
    <location>
        <begin position="43"/>
        <end position="80"/>
    </location>
</feature>
<evidence type="ECO:0000256" key="1">
    <source>
        <dbReference type="SAM" id="MobiDB-lite"/>
    </source>
</evidence>
<feature type="compositionally biased region" description="Polar residues" evidence="1">
    <location>
        <begin position="45"/>
        <end position="54"/>
    </location>
</feature>
<evidence type="ECO:0000313" key="2">
    <source>
        <dbReference type="EMBL" id="CEK53620.1"/>
    </source>
</evidence>
<proteinExistence type="predicted"/>
<accession>A0A0B6YDN1</accession>